<keyword evidence="5 8" id="KW-0378">Hydrolase</keyword>
<evidence type="ECO:0000313" key="11">
    <source>
        <dbReference type="Proteomes" id="UP000198647"/>
    </source>
</evidence>
<sequence>MEWIDYHLHTNHSFDSKASMEEVCREAIRKGVAEVCFTEHYSVNTKLPTYGHMNFEDYFYSIQQCRVKFKNEIIIKAGIELCEPHLMKDTYTDKLSGIELDFILGSVHNINEEKLRSYMYHKTPEEVYNDFFEEVYRLVSYSDIDVIAHFDLMKRYGMTSIGNYNFLKHRDIIERILTKAIERNIGLEINTSGLRNEKINEAFPGMDILAMYKSLGGEILTIGSDSHDAKSVGGHFKEARKIAKEAGFQYIFKFDKRKPSKFVI</sequence>
<reference evidence="10 11" key="1">
    <citation type="submission" date="2016-10" db="EMBL/GenBank/DDBJ databases">
        <authorList>
            <person name="Varghese N."/>
            <person name="Submissions S."/>
        </authorList>
    </citation>
    <scope>NUCLEOTIDE SEQUENCE [LARGE SCALE GENOMIC DNA]</scope>
    <source>
        <strain evidence="10 11">DSM 20748</strain>
    </source>
</reference>
<dbReference type="InterPro" id="IPR016195">
    <property type="entry name" value="Pol/histidinol_Pase-like"/>
</dbReference>
<evidence type="ECO:0000256" key="2">
    <source>
        <dbReference type="ARBA" id="ARBA00009152"/>
    </source>
</evidence>
<dbReference type="NCBIfam" id="TIGR01856">
    <property type="entry name" value="hisJ_fam"/>
    <property type="match status" value="1"/>
</dbReference>
<keyword evidence="11" id="KW-1185">Reference proteome</keyword>
<dbReference type="InterPro" id="IPR010140">
    <property type="entry name" value="Histidinol_P_phosphatase_HisJ"/>
</dbReference>
<keyword evidence="6 8" id="KW-0368">Histidine biosynthesis</keyword>
<proteinExistence type="inferred from homology"/>
<evidence type="ECO:0000256" key="8">
    <source>
        <dbReference type="RuleBase" id="RU366003"/>
    </source>
</evidence>
<comment type="caution">
    <text evidence="10">The sequence shown here is derived from an EMBL/GenBank/DDBJ whole genome shotgun (WGS) entry which is preliminary data.</text>
</comment>
<dbReference type="Gene3D" id="3.20.20.140">
    <property type="entry name" value="Metal-dependent hydrolases"/>
    <property type="match status" value="1"/>
</dbReference>
<comment type="similarity">
    <text evidence="2 8">Belongs to the PHP hydrolase family. HisK subfamily.</text>
</comment>
<evidence type="ECO:0000256" key="4">
    <source>
        <dbReference type="ARBA" id="ARBA00022605"/>
    </source>
</evidence>
<name>A0A1H3H737_9BACI</name>
<dbReference type="EC" id="3.1.3.15" evidence="3 8"/>
<evidence type="ECO:0000256" key="7">
    <source>
        <dbReference type="ARBA" id="ARBA00049158"/>
    </source>
</evidence>
<comment type="pathway">
    <text evidence="1 8">Amino-acid biosynthesis; L-histidine biosynthesis; L-histidine from 5-phospho-alpha-D-ribose 1-diphosphate: step 8/9.</text>
</comment>
<evidence type="ECO:0000256" key="1">
    <source>
        <dbReference type="ARBA" id="ARBA00004970"/>
    </source>
</evidence>
<feature type="domain" description="PHP" evidence="9">
    <location>
        <begin position="5"/>
        <end position="192"/>
    </location>
</feature>
<accession>A0A1H3H737</accession>
<gene>
    <name evidence="10" type="ORF">SAMN04488081_2088</name>
</gene>
<dbReference type="PANTHER" id="PTHR21039">
    <property type="entry name" value="HISTIDINOL PHOSPHATASE-RELATED"/>
    <property type="match status" value="1"/>
</dbReference>
<evidence type="ECO:0000256" key="5">
    <source>
        <dbReference type="ARBA" id="ARBA00022801"/>
    </source>
</evidence>
<evidence type="ECO:0000256" key="6">
    <source>
        <dbReference type="ARBA" id="ARBA00023102"/>
    </source>
</evidence>
<evidence type="ECO:0000313" key="10">
    <source>
        <dbReference type="EMBL" id="SDY11296.1"/>
    </source>
</evidence>
<dbReference type="Proteomes" id="UP000198647">
    <property type="component" value="Unassembled WGS sequence"/>
</dbReference>
<evidence type="ECO:0000256" key="3">
    <source>
        <dbReference type="ARBA" id="ARBA00013085"/>
    </source>
</evidence>
<dbReference type="PANTHER" id="PTHR21039:SF0">
    <property type="entry name" value="HISTIDINOL-PHOSPHATASE"/>
    <property type="match status" value="1"/>
</dbReference>
<organism evidence="10 11">
    <name type="scientific">Salimicrobium album</name>
    <dbReference type="NCBI Taxonomy" id="50717"/>
    <lineage>
        <taxon>Bacteria</taxon>
        <taxon>Bacillati</taxon>
        <taxon>Bacillota</taxon>
        <taxon>Bacilli</taxon>
        <taxon>Bacillales</taxon>
        <taxon>Bacillaceae</taxon>
        <taxon>Salimicrobium</taxon>
    </lineage>
</organism>
<dbReference type="SUPFAM" id="SSF89550">
    <property type="entry name" value="PHP domain-like"/>
    <property type="match status" value="1"/>
</dbReference>
<dbReference type="EMBL" id="FNOS01000005">
    <property type="protein sequence ID" value="SDY11296.1"/>
    <property type="molecule type" value="Genomic_DNA"/>
</dbReference>
<dbReference type="Pfam" id="PF02811">
    <property type="entry name" value="PHP"/>
    <property type="match status" value="1"/>
</dbReference>
<keyword evidence="4 8" id="KW-0028">Amino-acid biosynthesis</keyword>
<evidence type="ECO:0000259" key="9">
    <source>
        <dbReference type="Pfam" id="PF02811"/>
    </source>
</evidence>
<comment type="catalytic activity">
    <reaction evidence="7 8">
        <text>L-histidinol phosphate + H2O = L-histidinol + phosphate</text>
        <dbReference type="Rhea" id="RHEA:14465"/>
        <dbReference type="ChEBI" id="CHEBI:15377"/>
        <dbReference type="ChEBI" id="CHEBI:43474"/>
        <dbReference type="ChEBI" id="CHEBI:57699"/>
        <dbReference type="ChEBI" id="CHEBI:57980"/>
        <dbReference type="EC" id="3.1.3.15"/>
    </reaction>
</comment>
<dbReference type="InterPro" id="IPR004013">
    <property type="entry name" value="PHP_dom"/>
</dbReference>
<protein>
    <recommendedName>
        <fullName evidence="3 8">Histidinol-phosphatase</fullName>
        <shortName evidence="8">HolPase</shortName>
        <ecNumber evidence="3 8">3.1.3.15</ecNumber>
    </recommendedName>
</protein>
<dbReference type="RefSeq" id="WP_093107612.1">
    <property type="nucleotide sequence ID" value="NZ_FNOS01000005.1"/>
</dbReference>